<keyword evidence="4" id="KW-1185">Reference proteome</keyword>
<dbReference type="AlphaFoldDB" id="A0A3N2PXM7"/>
<keyword evidence="1" id="KW-1133">Transmembrane helix</keyword>
<feature type="signal peptide" evidence="2">
    <location>
        <begin position="1"/>
        <end position="21"/>
    </location>
</feature>
<dbReference type="EMBL" id="ML119054">
    <property type="protein sequence ID" value="ROT39247.1"/>
    <property type="molecule type" value="Genomic_DNA"/>
</dbReference>
<keyword evidence="1" id="KW-0812">Transmembrane</keyword>
<name>A0A3N2PXM7_SODAK</name>
<evidence type="ECO:0000313" key="3">
    <source>
        <dbReference type="EMBL" id="ROT39247.1"/>
    </source>
</evidence>
<dbReference type="Proteomes" id="UP000272025">
    <property type="component" value="Unassembled WGS sequence"/>
</dbReference>
<evidence type="ECO:0000256" key="2">
    <source>
        <dbReference type="SAM" id="SignalP"/>
    </source>
</evidence>
<accession>A0A3N2PXM7</accession>
<proteinExistence type="predicted"/>
<gene>
    <name evidence="3" type="ORF">SODALDRAFT_155511</name>
</gene>
<reference evidence="3 4" key="1">
    <citation type="journal article" date="2018" name="Mol. Ecol.">
        <title>The obligate alkalophilic soda-lake fungus Sodiomyces alkalinus has shifted to a protein diet.</title>
        <authorList>
            <person name="Grum-Grzhimaylo A.A."/>
            <person name="Falkoski D.L."/>
            <person name="van den Heuvel J."/>
            <person name="Valero-Jimenez C.A."/>
            <person name="Min B."/>
            <person name="Choi I.G."/>
            <person name="Lipzen A."/>
            <person name="Daum C.G."/>
            <person name="Aanen D.K."/>
            <person name="Tsang A."/>
            <person name="Henrissat B."/>
            <person name="Bilanenko E.N."/>
            <person name="de Vries R.P."/>
            <person name="van Kan J.A.L."/>
            <person name="Grigoriev I.V."/>
            <person name="Debets A.J.M."/>
        </authorList>
    </citation>
    <scope>NUCLEOTIDE SEQUENCE [LARGE SCALE GENOMIC DNA]</scope>
    <source>
        <strain evidence="3 4">F11</strain>
    </source>
</reference>
<dbReference type="GeneID" id="39575373"/>
<evidence type="ECO:0000256" key="1">
    <source>
        <dbReference type="SAM" id="Phobius"/>
    </source>
</evidence>
<keyword evidence="1" id="KW-0472">Membrane</keyword>
<feature type="chain" id="PRO_5017938992" evidence="2">
    <location>
        <begin position="22"/>
        <end position="120"/>
    </location>
</feature>
<organism evidence="3 4">
    <name type="scientific">Sodiomyces alkalinus (strain CBS 110278 / VKM F-3762 / F11)</name>
    <name type="common">Alkaliphilic filamentous fungus</name>
    <dbReference type="NCBI Taxonomy" id="1314773"/>
    <lineage>
        <taxon>Eukaryota</taxon>
        <taxon>Fungi</taxon>
        <taxon>Dikarya</taxon>
        <taxon>Ascomycota</taxon>
        <taxon>Pezizomycotina</taxon>
        <taxon>Sordariomycetes</taxon>
        <taxon>Hypocreomycetidae</taxon>
        <taxon>Glomerellales</taxon>
        <taxon>Plectosphaerellaceae</taxon>
        <taxon>Sodiomyces</taxon>
    </lineage>
</organism>
<feature type="transmembrane region" description="Helical" evidence="1">
    <location>
        <begin position="76"/>
        <end position="102"/>
    </location>
</feature>
<protein>
    <submittedName>
        <fullName evidence="3">Uncharacterized protein</fullName>
    </submittedName>
</protein>
<dbReference type="RefSeq" id="XP_028467053.1">
    <property type="nucleotide sequence ID" value="XM_028606895.1"/>
</dbReference>
<sequence length="120" mass="13450">MGPVSWGLSLISVELAKISLATATGRQRKRAWDSIRALLSSEILRDMVSGSCFLTSLFSFRFSFPFEVPRFLPSLLISFYSSLIFFIFLLVFGHSLGLSAVYPRLRLDFARSFVGGSLTR</sequence>
<evidence type="ECO:0000313" key="4">
    <source>
        <dbReference type="Proteomes" id="UP000272025"/>
    </source>
</evidence>
<keyword evidence="2" id="KW-0732">Signal</keyword>